<comment type="caution">
    <text evidence="3">The sequence shown here is derived from an EMBL/GenBank/DDBJ whole genome shotgun (WGS) entry which is preliminary data.</text>
</comment>
<gene>
    <name evidence="3" type="primary">paaD</name>
    <name evidence="3" type="ORF">AB0301_03860</name>
</gene>
<dbReference type="Proteomes" id="UP001553715">
    <property type="component" value="Unassembled WGS sequence"/>
</dbReference>
<feature type="domain" description="MIP18 family-like" evidence="1">
    <location>
        <begin position="17"/>
        <end position="80"/>
    </location>
</feature>
<dbReference type="InterPro" id="IPR034904">
    <property type="entry name" value="FSCA_dom_sf"/>
</dbReference>
<dbReference type="InterPro" id="IPR056572">
    <property type="entry name" value="Zn_ribbon_PaaD"/>
</dbReference>
<reference evidence="3 4" key="1">
    <citation type="submission" date="2024-06" db="EMBL/GenBank/DDBJ databases">
        <title>The Natural Products Discovery Center: Release of the First 8490 Sequenced Strains for Exploring Actinobacteria Biosynthetic Diversity.</title>
        <authorList>
            <person name="Kalkreuter E."/>
            <person name="Kautsar S.A."/>
            <person name="Yang D."/>
            <person name="Bader C.D."/>
            <person name="Teijaro C.N."/>
            <person name="Fluegel L."/>
            <person name="Davis C.M."/>
            <person name="Simpson J.R."/>
            <person name="Lauterbach L."/>
            <person name="Steele A.D."/>
            <person name="Gui C."/>
            <person name="Meng S."/>
            <person name="Li G."/>
            <person name="Viehrig K."/>
            <person name="Ye F."/>
            <person name="Su P."/>
            <person name="Kiefer A.F."/>
            <person name="Nichols A."/>
            <person name="Cepeda A.J."/>
            <person name="Yan W."/>
            <person name="Fan B."/>
            <person name="Jiang Y."/>
            <person name="Adhikari A."/>
            <person name="Zheng C.-J."/>
            <person name="Schuster L."/>
            <person name="Cowan T.M."/>
            <person name="Smanski M.J."/>
            <person name="Chevrette M.G."/>
            <person name="De Carvalho L.P.S."/>
            <person name="Shen B."/>
        </authorList>
    </citation>
    <scope>NUCLEOTIDE SEQUENCE [LARGE SCALE GENOMIC DNA]</scope>
    <source>
        <strain evidence="3 4">NPDC077434</strain>
    </source>
</reference>
<dbReference type="InterPro" id="IPR011883">
    <property type="entry name" value="PaaD-like"/>
</dbReference>
<dbReference type="InterPro" id="IPR052339">
    <property type="entry name" value="Fe-S_Maturation_MIP18"/>
</dbReference>
<dbReference type="PANTHER" id="PTHR42831">
    <property type="entry name" value="FE-S PROTEIN MATURATION AUXILIARY FACTOR YITW"/>
    <property type="match status" value="1"/>
</dbReference>
<dbReference type="EMBL" id="JBFBMH010000003">
    <property type="protein sequence ID" value="MEW1974208.1"/>
    <property type="molecule type" value="Genomic_DNA"/>
</dbReference>
<dbReference type="Pfam" id="PF23451">
    <property type="entry name" value="Zn_ribbon_PaaD"/>
    <property type="match status" value="1"/>
</dbReference>
<dbReference type="InterPro" id="IPR002744">
    <property type="entry name" value="MIP18-like"/>
</dbReference>
<dbReference type="Pfam" id="PF01883">
    <property type="entry name" value="FeS_assembly_P"/>
    <property type="match status" value="1"/>
</dbReference>
<evidence type="ECO:0000313" key="3">
    <source>
        <dbReference type="EMBL" id="MEW1974208.1"/>
    </source>
</evidence>
<dbReference type="NCBIfam" id="TIGR02159">
    <property type="entry name" value="PA_CoA_Oxy4"/>
    <property type="match status" value="1"/>
</dbReference>
<evidence type="ECO:0000259" key="2">
    <source>
        <dbReference type="Pfam" id="PF23451"/>
    </source>
</evidence>
<evidence type="ECO:0000259" key="1">
    <source>
        <dbReference type="Pfam" id="PF01883"/>
    </source>
</evidence>
<sequence>MVTKTTTRRAHAWAVAATVTDPEIPVLTIEDLGVLRDVTIDHETVIVTLTPTYSGCPALDAMRDDVVLALTAVGFDDVEVRTTLSPAWTTDWMTDAGKQKLRDYGIAPPHARAATLRQAQGAQGPVRLQLAVKCPRCGSLDTREVSRFGSTSCKALFECRACLEPFDHFKVL</sequence>
<name>A0ABV3LHH1_9MICO</name>
<dbReference type="PANTHER" id="PTHR42831:SF3">
    <property type="entry name" value="1,2-PHENYLACETYL-COA EPOXIDASE, SUBUNIT D-RELATED"/>
    <property type="match status" value="1"/>
</dbReference>
<proteinExistence type="predicted"/>
<dbReference type="Gene3D" id="3.30.300.130">
    <property type="entry name" value="Fe-S cluster assembly (FSCA)"/>
    <property type="match status" value="1"/>
</dbReference>
<dbReference type="RefSeq" id="WP_033105780.1">
    <property type="nucleotide sequence ID" value="NZ_JAJVKR010000013.1"/>
</dbReference>
<accession>A0ABV3LHH1</accession>
<keyword evidence="4" id="KW-1185">Reference proteome</keyword>
<protein>
    <submittedName>
        <fullName evidence="3">1,2-phenylacetyl-CoA epoxidase subunit PaaD</fullName>
    </submittedName>
</protein>
<organism evidence="3 4">
    <name type="scientific">Microbacterium profundi</name>
    <dbReference type="NCBI Taxonomy" id="450380"/>
    <lineage>
        <taxon>Bacteria</taxon>
        <taxon>Bacillati</taxon>
        <taxon>Actinomycetota</taxon>
        <taxon>Actinomycetes</taxon>
        <taxon>Micrococcales</taxon>
        <taxon>Microbacteriaceae</taxon>
        <taxon>Microbacterium</taxon>
    </lineage>
</organism>
<evidence type="ECO:0000313" key="4">
    <source>
        <dbReference type="Proteomes" id="UP001553715"/>
    </source>
</evidence>
<feature type="domain" description="PaaD zinc beta ribbon" evidence="2">
    <location>
        <begin position="127"/>
        <end position="170"/>
    </location>
</feature>
<dbReference type="SUPFAM" id="SSF117916">
    <property type="entry name" value="Fe-S cluster assembly (FSCA) domain-like"/>
    <property type="match status" value="1"/>
</dbReference>